<dbReference type="RefSeq" id="WP_178933838.1">
    <property type="nucleotide sequence ID" value="NZ_JACBAZ010000007.1"/>
</dbReference>
<reference evidence="9 10" key="1">
    <citation type="submission" date="2020-07" db="EMBL/GenBank/DDBJ databases">
        <title>Roseicoccus Jingziensis gen. nov., sp. nov., isolated from coastal seawater.</title>
        <authorList>
            <person name="Feng X."/>
        </authorList>
    </citation>
    <scope>NUCLEOTIDE SEQUENCE [LARGE SCALE GENOMIC DNA]</scope>
    <source>
        <strain evidence="9 10">N1E253</strain>
    </source>
</reference>
<keyword evidence="3 7" id="KW-0812">Transmembrane</keyword>
<dbReference type="GO" id="GO:0005886">
    <property type="term" value="C:plasma membrane"/>
    <property type="evidence" value="ECO:0007669"/>
    <property type="project" value="TreeGrafter"/>
</dbReference>
<keyword evidence="6 7" id="KW-0472">Membrane</keyword>
<dbReference type="PANTHER" id="PTHR43652">
    <property type="entry name" value="BASIC AMINO ACID ANTIPORTER YFCC-RELATED"/>
    <property type="match status" value="1"/>
</dbReference>
<dbReference type="InterPro" id="IPR051679">
    <property type="entry name" value="DASS-Related_Transporters"/>
</dbReference>
<protein>
    <submittedName>
        <fullName evidence="9">SLC13 family permease</fullName>
    </submittedName>
</protein>
<feature type="transmembrane region" description="Helical" evidence="7">
    <location>
        <begin position="6"/>
        <end position="24"/>
    </location>
</feature>
<gene>
    <name evidence="9" type="ORF">HW115_15395</name>
</gene>
<dbReference type="Gene3D" id="3.30.70.1450">
    <property type="entry name" value="Regulator of K+ conductance, C-terminal domain"/>
    <property type="match status" value="4"/>
</dbReference>
<keyword evidence="4" id="KW-0677">Repeat</keyword>
<feature type="domain" description="RCK C-terminal" evidence="8">
    <location>
        <begin position="492"/>
        <end position="576"/>
    </location>
</feature>
<feature type="transmembrane region" description="Helical" evidence="7">
    <location>
        <begin position="58"/>
        <end position="80"/>
    </location>
</feature>
<dbReference type="PROSITE" id="PS01271">
    <property type="entry name" value="NA_SULFATE"/>
    <property type="match status" value="1"/>
</dbReference>
<organism evidence="9 10">
    <name type="scientific">Oceaniferula marina</name>
    <dbReference type="NCBI Taxonomy" id="2748318"/>
    <lineage>
        <taxon>Bacteria</taxon>
        <taxon>Pseudomonadati</taxon>
        <taxon>Verrucomicrobiota</taxon>
        <taxon>Verrucomicrobiia</taxon>
        <taxon>Verrucomicrobiales</taxon>
        <taxon>Verrucomicrobiaceae</taxon>
        <taxon>Oceaniferula</taxon>
    </lineage>
</organism>
<evidence type="ECO:0000256" key="2">
    <source>
        <dbReference type="ARBA" id="ARBA00022448"/>
    </source>
</evidence>
<evidence type="ECO:0000313" key="9">
    <source>
        <dbReference type="EMBL" id="NWK57007.1"/>
    </source>
</evidence>
<dbReference type="PANTHER" id="PTHR43652:SF2">
    <property type="entry name" value="BASIC AMINO ACID ANTIPORTER YFCC-RELATED"/>
    <property type="match status" value="1"/>
</dbReference>
<dbReference type="Pfam" id="PF02080">
    <property type="entry name" value="TrkA_C"/>
    <property type="match status" value="4"/>
</dbReference>
<feature type="transmembrane region" description="Helical" evidence="7">
    <location>
        <begin position="641"/>
        <end position="661"/>
    </location>
</feature>
<dbReference type="InterPro" id="IPR036721">
    <property type="entry name" value="RCK_C_sf"/>
</dbReference>
<feature type="domain" description="RCK C-terminal" evidence="8">
    <location>
        <begin position="402"/>
        <end position="486"/>
    </location>
</feature>
<comment type="subcellular location">
    <subcellularLocation>
        <location evidence="1">Membrane</location>
        <topology evidence="1">Multi-pass membrane protein</topology>
    </subcellularLocation>
</comment>
<evidence type="ECO:0000256" key="5">
    <source>
        <dbReference type="ARBA" id="ARBA00022989"/>
    </source>
</evidence>
<evidence type="ECO:0000256" key="6">
    <source>
        <dbReference type="ARBA" id="ARBA00023136"/>
    </source>
</evidence>
<feature type="transmembrane region" description="Helical" evidence="7">
    <location>
        <begin position="136"/>
        <end position="154"/>
    </location>
</feature>
<dbReference type="AlphaFoldDB" id="A0A851GPS5"/>
<dbReference type="Pfam" id="PF03600">
    <property type="entry name" value="CitMHS"/>
    <property type="match status" value="1"/>
</dbReference>
<sequence>MTYEIAYVLVLLAVALVLFVTEVVRMDLVAFLVLVVLAVGGMVSPQQALAGFSNPAVVTVWAMFILSAGLSSTGVADVIGKQVLRVAGKGEVRIIFTVMMAAGVMSAFMNNVGVAALMLPVVMDIARRTGVSPSRLLMPMAYASLLGGLTTLVGTPPNLVASGALEQAGYEPFQLFEFAPIGVPALLIGSLFVALVGRHLLPKEVPEHFQESMQTAGAMLKFDYEIDKHRFQLKVGEGTSVPGQTLESLGLGSVLGLNVYAVRRGDETLTDIDGGFVLRAGDLLFLQGSVEQFQYFLGWRAFEMARGAEISELLALQHIAFLELSLADGSELLGHSVEELGFSSRFPGFIVSVLRGGREIRSGIPLLVLQSGDCLRVETREENVSEYVKSGCFSQVTRIEGDAMDVFYEESQSLFQLEISEWSQFAGRRISETRVGEVLHLRIVGIARKSGENYFPVGDDVFQPGDKLLVQGSRQTEDILHGLQSLELSQGNELGDLHDLDVGLAEVTLSPQSSLAGKKIAEMNFRRRYGLQIQAIWRRGQVLGYGLSNESLELGDAILLTGPGRRIEDLATDADFLVLSRQDVGQPQSKGGGKAWLATLVMLGVIVMVLFGVLPIAVAAIAGVVVMVIGRCLSMDDGYRAIEWQSVFLIACMIPMGTAMQESGAAQWIAGGVASVAEPFGAWGMVIGLYVLTSLATTIVPTTALVLIMAPIAIGAAVRLGISPHLIMMAVAMAASASFTSPISHPANVMVMGPGGYRFIDYVKMGVLLAVVVMLTVVPIIAMMDWS</sequence>
<proteinExistence type="predicted"/>
<comment type="caution">
    <text evidence="9">The sequence shown here is derived from an EMBL/GenBank/DDBJ whole genome shotgun (WGS) entry which is preliminary data.</text>
</comment>
<evidence type="ECO:0000256" key="3">
    <source>
        <dbReference type="ARBA" id="ARBA00022692"/>
    </source>
</evidence>
<evidence type="ECO:0000256" key="4">
    <source>
        <dbReference type="ARBA" id="ARBA00022737"/>
    </source>
</evidence>
<name>A0A851GPS5_9BACT</name>
<dbReference type="SUPFAM" id="SSF116726">
    <property type="entry name" value="TrkA C-terminal domain-like"/>
    <property type="match status" value="4"/>
</dbReference>
<feature type="transmembrane region" description="Helical" evidence="7">
    <location>
        <begin position="92"/>
        <end position="116"/>
    </location>
</feature>
<dbReference type="InterPro" id="IPR031312">
    <property type="entry name" value="Na/sul_symport_CS"/>
</dbReference>
<feature type="transmembrane region" description="Helical" evidence="7">
    <location>
        <begin position="596"/>
        <end position="629"/>
    </location>
</feature>
<evidence type="ECO:0000313" key="10">
    <source>
        <dbReference type="Proteomes" id="UP000557872"/>
    </source>
</evidence>
<accession>A0A851GPS5</accession>
<feature type="domain" description="RCK C-terminal" evidence="8">
    <location>
        <begin position="217"/>
        <end position="302"/>
    </location>
</feature>
<feature type="domain" description="RCK C-terminal" evidence="8">
    <location>
        <begin position="309"/>
        <end position="393"/>
    </location>
</feature>
<dbReference type="GO" id="GO:0006813">
    <property type="term" value="P:potassium ion transport"/>
    <property type="evidence" value="ECO:0007669"/>
    <property type="project" value="InterPro"/>
</dbReference>
<keyword evidence="2" id="KW-0813">Transport</keyword>
<dbReference type="InterPro" id="IPR004680">
    <property type="entry name" value="Cit_transptr-like_dom"/>
</dbReference>
<evidence type="ECO:0000256" key="7">
    <source>
        <dbReference type="SAM" id="Phobius"/>
    </source>
</evidence>
<feature type="transmembrane region" description="Helical" evidence="7">
    <location>
        <begin position="681"/>
        <end position="714"/>
    </location>
</feature>
<dbReference type="GO" id="GO:0008324">
    <property type="term" value="F:monoatomic cation transmembrane transporter activity"/>
    <property type="evidence" value="ECO:0007669"/>
    <property type="project" value="InterPro"/>
</dbReference>
<feature type="transmembrane region" description="Helical" evidence="7">
    <location>
        <begin position="31"/>
        <end position="52"/>
    </location>
</feature>
<feature type="transmembrane region" description="Helical" evidence="7">
    <location>
        <begin position="175"/>
        <end position="196"/>
    </location>
</feature>
<keyword evidence="5 7" id="KW-1133">Transmembrane helix</keyword>
<evidence type="ECO:0000259" key="8">
    <source>
        <dbReference type="PROSITE" id="PS51202"/>
    </source>
</evidence>
<feature type="transmembrane region" description="Helical" evidence="7">
    <location>
        <begin position="726"/>
        <end position="745"/>
    </location>
</feature>
<evidence type="ECO:0000256" key="1">
    <source>
        <dbReference type="ARBA" id="ARBA00004141"/>
    </source>
</evidence>
<dbReference type="EMBL" id="JACBAZ010000007">
    <property type="protein sequence ID" value="NWK57007.1"/>
    <property type="molecule type" value="Genomic_DNA"/>
</dbReference>
<dbReference type="InterPro" id="IPR006037">
    <property type="entry name" value="RCK_C"/>
</dbReference>
<keyword evidence="10" id="KW-1185">Reference proteome</keyword>
<dbReference type="PROSITE" id="PS51202">
    <property type="entry name" value="RCK_C"/>
    <property type="match status" value="4"/>
</dbReference>
<dbReference type="Proteomes" id="UP000557872">
    <property type="component" value="Unassembled WGS sequence"/>
</dbReference>
<feature type="transmembrane region" description="Helical" evidence="7">
    <location>
        <begin position="765"/>
        <end position="784"/>
    </location>
</feature>